<keyword evidence="1" id="KW-0472">Membrane</keyword>
<protein>
    <submittedName>
        <fullName evidence="2">Flp family type IVb pilin</fullName>
    </submittedName>
</protein>
<name>A0ABR9CMC1_9HYPH</name>
<evidence type="ECO:0000313" key="3">
    <source>
        <dbReference type="Proteomes" id="UP000632063"/>
    </source>
</evidence>
<comment type="caution">
    <text evidence="2">The sequence shown here is derived from an EMBL/GenBank/DDBJ whole genome shotgun (WGS) entry which is preliminary data.</text>
</comment>
<keyword evidence="1" id="KW-0812">Transmembrane</keyword>
<sequence length="63" mass="6716">MTRNVSAFLRRFGECESGATMVEYGLIVAMISVAITGTLMAIGQAIRDDVFTVIVNAFNNAGT</sequence>
<dbReference type="Proteomes" id="UP000632063">
    <property type="component" value="Unassembled WGS sequence"/>
</dbReference>
<reference evidence="2 3" key="2">
    <citation type="journal article" date="2021" name="Int. J. Syst. Evol. Microbiol.">
        <title>Roseibium litorale sp. nov., isolated from a tidal flat sediment and proposal for the reclassification of Labrenzia polysiphoniae as Roseibium polysiphoniae comb. nov.</title>
        <authorList>
            <person name="Liu Y."/>
            <person name="Pei T."/>
            <person name="Du J."/>
            <person name="Chao M."/>
            <person name="Deng M.R."/>
            <person name="Zhu H."/>
        </authorList>
    </citation>
    <scope>NUCLEOTIDE SEQUENCE [LARGE SCALE GENOMIC DNA]</scope>
    <source>
        <strain evidence="2 3">4C16A</strain>
    </source>
</reference>
<evidence type="ECO:0000313" key="2">
    <source>
        <dbReference type="EMBL" id="MBD8891982.1"/>
    </source>
</evidence>
<evidence type="ECO:0000256" key="1">
    <source>
        <dbReference type="SAM" id="Phobius"/>
    </source>
</evidence>
<keyword evidence="1" id="KW-1133">Transmembrane helix</keyword>
<feature type="transmembrane region" description="Helical" evidence="1">
    <location>
        <begin position="21"/>
        <end position="42"/>
    </location>
</feature>
<reference evidence="3" key="1">
    <citation type="submission" date="2020-09" db="EMBL/GenBank/DDBJ databases">
        <title>The genome sequence of strain Labrenzia suaedae 4C16A.</title>
        <authorList>
            <person name="Liu Y."/>
        </authorList>
    </citation>
    <scope>NUCLEOTIDE SEQUENCE [LARGE SCALE GENOMIC DNA]</scope>
    <source>
        <strain evidence="3">4C16A</strain>
    </source>
</reference>
<keyword evidence="3" id="KW-1185">Reference proteome</keyword>
<dbReference type="Pfam" id="PF04964">
    <property type="entry name" value="Flp_Fap"/>
    <property type="match status" value="1"/>
</dbReference>
<gene>
    <name evidence="2" type="ORF">IG616_10505</name>
</gene>
<accession>A0ABR9CMC1</accession>
<dbReference type="EMBL" id="JACYXI010000006">
    <property type="protein sequence ID" value="MBD8891982.1"/>
    <property type="molecule type" value="Genomic_DNA"/>
</dbReference>
<proteinExistence type="predicted"/>
<organism evidence="2 3">
    <name type="scientific">Roseibium litorale</name>
    <dbReference type="NCBI Taxonomy" id="2803841"/>
    <lineage>
        <taxon>Bacteria</taxon>
        <taxon>Pseudomonadati</taxon>
        <taxon>Pseudomonadota</taxon>
        <taxon>Alphaproteobacteria</taxon>
        <taxon>Hyphomicrobiales</taxon>
        <taxon>Stappiaceae</taxon>
        <taxon>Roseibium</taxon>
    </lineage>
</organism>
<dbReference type="InterPro" id="IPR007047">
    <property type="entry name" value="Flp_Fap"/>
</dbReference>